<dbReference type="KEGG" id="fgi:OP10G_3785"/>
<dbReference type="AlphaFoldDB" id="A0A068NUF4"/>
<dbReference type="HAMAP" id="MF_00374">
    <property type="entry name" value="Ribosomal_uL29"/>
    <property type="match status" value="1"/>
</dbReference>
<proteinExistence type="inferred from homology"/>
<accession>A0A068NUF4</accession>
<comment type="similarity">
    <text evidence="1 5">Belongs to the universal ribosomal protein uL29 family.</text>
</comment>
<dbReference type="InterPro" id="IPR001854">
    <property type="entry name" value="Ribosomal_uL29"/>
</dbReference>
<dbReference type="EMBL" id="CP007139">
    <property type="protein sequence ID" value="AIE87153.1"/>
    <property type="molecule type" value="Genomic_DNA"/>
</dbReference>
<sequence>MKDTKTTELRDKSVPELEALVREEQASLYRARRDLVFRRITDTASLKTRRHNIARIMTLIAEKKRGNA</sequence>
<dbReference type="Gene3D" id="1.10.287.310">
    <property type="match status" value="1"/>
</dbReference>
<dbReference type="Proteomes" id="UP000027982">
    <property type="component" value="Chromosome"/>
</dbReference>
<dbReference type="GO" id="GO:0003735">
    <property type="term" value="F:structural constituent of ribosome"/>
    <property type="evidence" value="ECO:0007669"/>
    <property type="project" value="InterPro"/>
</dbReference>
<keyword evidence="7" id="KW-1185">Reference proteome</keyword>
<organism evidence="6 7">
    <name type="scientific">Fimbriimonas ginsengisoli Gsoil 348</name>
    <dbReference type="NCBI Taxonomy" id="661478"/>
    <lineage>
        <taxon>Bacteria</taxon>
        <taxon>Bacillati</taxon>
        <taxon>Armatimonadota</taxon>
        <taxon>Fimbriimonadia</taxon>
        <taxon>Fimbriimonadales</taxon>
        <taxon>Fimbriimonadaceae</taxon>
        <taxon>Fimbriimonas</taxon>
    </lineage>
</organism>
<dbReference type="GO" id="GO:1990904">
    <property type="term" value="C:ribonucleoprotein complex"/>
    <property type="evidence" value="ECO:0007669"/>
    <property type="project" value="UniProtKB-KW"/>
</dbReference>
<dbReference type="RefSeq" id="WP_025228926.1">
    <property type="nucleotide sequence ID" value="NZ_CP007139.1"/>
</dbReference>
<dbReference type="OrthoDB" id="9805562at2"/>
<evidence type="ECO:0000313" key="7">
    <source>
        <dbReference type="Proteomes" id="UP000027982"/>
    </source>
</evidence>
<dbReference type="HOGENOM" id="CLU_2787762_0_0_0"/>
<keyword evidence="3 5" id="KW-0687">Ribonucleoprotein</keyword>
<dbReference type="InterPro" id="IPR036049">
    <property type="entry name" value="Ribosomal_uL29_sf"/>
</dbReference>
<protein>
    <recommendedName>
        <fullName evidence="4 5">Large ribosomal subunit protein uL29</fullName>
    </recommendedName>
</protein>
<evidence type="ECO:0000256" key="3">
    <source>
        <dbReference type="ARBA" id="ARBA00023274"/>
    </source>
</evidence>
<dbReference type="GO" id="GO:0006412">
    <property type="term" value="P:translation"/>
    <property type="evidence" value="ECO:0007669"/>
    <property type="project" value="UniProtKB-UniRule"/>
</dbReference>
<evidence type="ECO:0000256" key="1">
    <source>
        <dbReference type="ARBA" id="ARBA00009254"/>
    </source>
</evidence>
<evidence type="ECO:0000256" key="4">
    <source>
        <dbReference type="ARBA" id="ARBA00035204"/>
    </source>
</evidence>
<evidence type="ECO:0000313" key="6">
    <source>
        <dbReference type="EMBL" id="AIE87153.1"/>
    </source>
</evidence>
<dbReference type="STRING" id="661478.OP10G_3785"/>
<gene>
    <name evidence="5" type="primary">rpmC</name>
    <name evidence="6" type="ORF">OP10G_3785</name>
</gene>
<evidence type="ECO:0000256" key="5">
    <source>
        <dbReference type="HAMAP-Rule" id="MF_00374"/>
    </source>
</evidence>
<keyword evidence="2 5" id="KW-0689">Ribosomal protein</keyword>
<dbReference type="SUPFAM" id="SSF46561">
    <property type="entry name" value="Ribosomal protein L29 (L29p)"/>
    <property type="match status" value="1"/>
</dbReference>
<dbReference type="NCBIfam" id="TIGR00012">
    <property type="entry name" value="L29"/>
    <property type="match status" value="1"/>
</dbReference>
<name>A0A068NUF4_FIMGI</name>
<dbReference type="GO" id="GO:0005840">
    <property type="term" value="C:ribosome"/>
    <property type="evidence" value="ECO:0007669"/>
    <property type="project" value="UniProtKB-KW"/>
</dbReference>
<dbReference type="Pfam" id="PF00831">
    <property type="entry name" value="Ribosomal_L29"/>
    <property type="match status" value="1"/>
</dbReference>
<reference evidence="6 7" key="1">
    <citation type="journal article" date="2014" name="PLoS ONE">
        <title>The first complete genome sequence of the class fimbriimonadia in the phylum armatimonadetes.</title>
        <authorList>
            <person name="Hu Z.Y."/>
            <person name="Wang Y.Z."/>
            <person name="Im W.T."/>
            <person name="Wang S.Y."/>
            <person name="Zhao G.P."/>
            <person name="Zheng H.J."/>
            <person name="Quan Z.X."/>
        </authorList>
    </citation>
    <scope>NUCLEOTIDE SEQUENCE [LARGE SCALE GENOMIC DNA]</scope>
    <source>
        <strain evidence="6">Gsoil 348</strain>
    </source>
</reference>
<evidence type="ECO:0000256" key="2">
    <source>
        <dbReference type="ARBA" id="ARBA00022980"/>
    </source>
</evidence>